<dbReference type="InterPro" id="IPR035987">
    <property type="entry name" value="Ribosomal_uS8_sf"/>
</dbReference>
<comment type="similarity">
    <text evidence="1 4">Belongs to the universal ribosomal protein uS8 family.</text>
</comment>
<evidence type="ECO:0000256" key="2">
    <source>
        <dbReference type="ARBA" id="ARBA00022980"/>
    </source>
</evidence>
<dbReference type="EMBL" id="JBBJCI010000303">
    <property type="protein sequence ID" value="KAK7234901.1"/>
    <property type="molecule type" value="Genomic_DNA"/>
</dbReference>
<dbReference type="InterPro" id="IPR000630">
    <property type="entry name" value="Ribosomal_uS8"/>
</dbReference>
<dbReference type="Gene3D" id="3.30.1370.30">
    <property type="match status" value="1"/>
</dbReference>
<dbReference type="PROSITE" id="PS00053">
    <property type="entry name" value="RIBOSOMAL_S8"/>
    <property type="match status" value="1"/>
</dbReference>
<evidence type="ECO:0000313" key="6">
    <source>
        <dbReference type="EMBL" id="QGI24620.1"/>
    </source>
</evidence>
<reference evidence="6" key="1">
    <citation type="journal article" date="2019" name="J. Appl. Phycol.">
        <title>Construction and comparative analysis of mitochondrial genome in the brown tide forming alga Aureococcus anophagefferens (Pelagophyceae, Ochrophyta).</title>
        <authorList>
            <person name="Liu F."/>
            <person name="Liu S."/>
            <person name="Huang T."/>
            <person name="Chen N."/>
        </authorList>
    </citation>
    <scope>NUCLEOTIDE SEQUENCE</scope>
</reference>
<evidence type="ECO:0000313" key="7">
    <source>
        <dbReference type="EMBL" id="QQW50161.1"/>
    </source>
</evidence>
<dbReference type="GO" id="GO:0003735">
    <property type="term" value="F:structural constituent of ribosome"/>
    <property type="evidence" value="ECO:0007669"/>
    <property type="project" value="InterPro"/>
</dbReference>
<evidence type="ECO:0000256" key="1">
    <source>
        <dbReference type="ARBA" id="ARBA00006471"/>
    </source>
</evidence>
<evidence type="ECO:0000313" key="10">
    <source>
        <dbReference type="EMBL" id="QQW50292.1"/>
    </source>
</evidence>
<evidence type="ECO:0000313" key="12">
    <source>
        <dbReference type="Proteomes" id="UP001363151"/>
    </source>
</evidence>
<dbReference type="EMBL" id="MW438346">
    <property type="protein sequence ID" value="QQW50248.1"/>
    <property type="molecule type" value="Genomic_DNA"/>
</dbReference>
<evidence type="ECO:0000313" key="11">
    <source>
        <dbReference type="EMBL" id="QQW50336.1"/>
    </source>
</evidence>
<dbReference type="InterPro" id="IPR047863">
    <property type="entry name" value="Ribosomal_uS8_CS"/>
</dbReference>
<reference evidence="7" key="2">
    <citation type="journal article" date="2021" name="Genome Biol. Evol.">
        <title>Mitochondrial genome evolution in pelagophyte algae.</title>
        <authorList>
            <person name="Sibbald S.J."/>
            <person name="Lawton M."/>
            <person name="Archibald J.M."/>
        </authorList>
    </citation>
    <scope>NUCLEOTIDE SEQUENCE</scope>
    <source>
        <strain evidence="8">CCMP1707</strain>
        <strain evidence="9">CCMP1708</strain>
        <strain evidence="7">CCMP1850</strain>
        <strain evidence="11">CCMP1984</strain>
        <strain evidence="10">CCMP3368</strain>
    </source>
</reference>
<dbReference type="EMBL" id="MW438347">
    <property type="protein sequence ID" value="QQW50292.1"/>
    <property type="molecule type" value="Genomic_DNA"/>
</dbReference>
<reference evidence="5 12" key="3">
    <citation type="submission" date="2024-03" db="EMBL/GenBank/DDBJ databases">
        <title>Aureococcus anophagefferens CCMP1851 and Kratosvirus quantuckense: Draft genome of a second virus-susceptible host strain in the model system.</title>
        <authorList>
            <person name="Chase E."/>
            <person name="Truchon A.R."/>
            <person name="Schepens W."/>
            <person name="Wilhelm S.W."/>
        </authorList>
    </citation>
    <scope>NUCLEOTIDE SEQUENCE [LARGE SCALE GENOMIC DNA]</scope>
    <source>
        <strain evidence="5 12">CCMP1851</strain>
    </source>
</reference>
<dbReference type="FunFam" id="3.30.1490.10:FF:000001">
    <property type="entry name" value="30S ribosomal protein S8"/>
    <property type="match status" value="1"/>
</dbReference>
<evidence type="ECO:0000256" key="3">
    <source>
        <dbReference type="ARBA" id="ARBA00023274"/>
    </source>
</evidence>
<evidence type="ECO:0000313" key="9">
    <source>
        <dbReference type="EMBL" id="QQW50248.1"/>
    </source>
</evidence>
<protein>
    <submittedName>
        <fullName evidence="5 6">Ribosomal protein S8</fullName>
    </submittedName>
</protein>
<proteinExistence type="inferred from homology"/>
<name>A0A649UBR3_AURAN</name>
<dbReference type="AlphaFoldDB" id="A0A649UBR3"/>
<geneLocation type="mitochondrion" evidence="6"/>
<dbReference type="GO" id="GO:0005840">
    <property type="term" value="C:ribosome"/>
    <property type="evidence" value="ECO:0007669"/>
    <property type="project" value="UniProtKB-KW"/>
</dbReference>
<dbReference type="Proteomes" id="UP001363151">
    <property type="component" value="Unassembled WGS sequence"/>
</dbReference>
<dbReference type="SUPFAM" id="SSF56047">
    <property type="entry name" value="Ribosomal protein S8"/>
    <property type="match status" value="1"/>
</dbReference>
<dbReference type="GO" id="GO:0006412">
    <property type="term" value="P:translation"/>
    <property type="evidence" value="ECO:0007669"/>
    <property type="project" value="InterPro"/>
</dbReference>
<keyword evidence="6" id="KW-0496">Mitochondrion</keyword>
<dbReference type="Pfam" id="PF00410">
    <property type="entry name" value="Ribosomal_S8"/>
    <property type="match status" value="1"/>
</dbReference>
<dbReference type="EMBL" id="MW438348">
    <property type="protein sequence ID" value="QQW50336.1"/>
    <property type="molecule type" value="Genomic_DNA"/>
</dbReference>
<keyword evidence="2 4" id="KW-0689">Ribosomal protein</keyword>
<dbReference type="EMBL" id="MW438344">
    <property type="protein sequence ID" value="QQW50161.1"/>
    <property type="molecule type" value="Genomic_DNA"/>
</dbReference>
<evidence type="ECO:0000313" key="5">
    <source>
        <dbReference type="EMBL" id="KAK7234901.1"/>
    </source>
</evidence>
<evidence type="ECO:0000313" key="8">
    <source>
        <dbReference type="EMBL" id="QQW50205.1"/>
    </source>
</evidence>
<sequence length="130" mass="14903">MSSNQIINFASALSNAQKSFKNSFFWPRTKVILEILRILRKEGFVSHFKSCRFRGKESFEIFLKHSDDSETSNSFKLVSKPSLEKYFSKNDVWKFSTNVGIFILSTPFGILSDREAKQLCTGGKVLLYVS</sequence>
<dbReference type="GO" id="GO:0005737">
    <property type="term" value="C:cytoplasm"/>
    <property type="evidence" value="ECO:0007669"/>
    <property type="project" value="UniProtKB-ARBA"/>
</dbReference>
<dbReference type="EMBL" id="MW438345">
    <property type="protein sequence ID" value="QQW50205.1"/>
    <property type="molecule type" value="Genomic_DNA"/>
</dbReference>
<dbReference type="PANTHER" id="PTHR11758">
    <property type="entry name" value="40S RIBOSOMAL PROTEIN S15A"/>
    <property type="match status" value="1"/>
</dbReference>
<evidence type="ECO:0000256" key="4">
    <source>
        <dbReference type="RuleBase" id="RU003660"/>
    </source>
</evidence>
<gene>
    <name evidence="6" type="primary">rps8</name>
    <name evidence="5" type="ORF">SO694_mt00030</name>
</gene>
<keyword evidence="3 4" id="KW-0687">Ribonucleoprotein</keyword>
<organism evidence="6">
    <name type="scientific">Aureococcus anophagefferens</name>
    <name type="common">Harmful bloom alga</name>
    <dbReference type="NCBI Taxonomy" id="44056"/>
    <lineage>
        <taxon>Eukaryota</taxon>
        <taxon>Sar</taxon>
        <taxon>Stramenopiles</taxon>
        <taxon>Ochrophyta</taxon>
        <taxon>Pelagophyceae</taxon>
        <taxon>Pelagomonadales</taxon>
        <taxon>Pelagomonadaceae</taxon>
        <taxon>Aureococcus</taxon>
    </lineage>
</organism>
<dbReference type="Gene3D" id="3.30.1490.10">
    <property type="match status" value="1"/>
</dbReference>
<dbReference type="EMBL" id="MK922345">
    <property type="protein sequence ID" value="QGI24620.1"/>
    <property type="molecule type" value="Genomic_DNA"/>
</dbReference>
<keyword evidence="12" id="KW-1185">Reference proteome</keyword>
<dbReference type="GO" id="GO:1990904">
    <property type="term" value="C:ribonucleoprotein complex"/>
    <property type="evidence" value="ECO:0007669"/>
    <property type="project" value="UniProtKB-KW"/>
</dbReference>
<accession>A0A649UBR3</accession>